<keyword evidence="4" id="KW-1185">Reference proteome</keyword>
<keyword evidence="3" id="KW-0813">Transport</keyword>
<organism evidence="3 4">
    <name type="scientific">Gluconobacter thailandicus NBRC 3257</name>
    <dbReference type="NCBI Taxonomy" id="1381097"/>
    <lineage>
        <taxon>Bacteria</taxon>
        <taxon>Pseudomonadati</taxon>
        <taxon>Pseudomonadota</taxon>
        <taxon>Alphaproteobacteria</taxon>
        <taxon>Acetobacterales</taxon>
        <taxon>Acetobacteraceae</taxon>
        <taxon>Gluconobacter</taxon>
    </lineage>
</organism>
<dbReference type="Proteomes" id="UP000018209">
    <property type="component" value="Unassembled WGS sequence"/>
</dbReference>
<proteinExistence type="inferred from homology"/>
<feature type="transmembrane region" description="Helical" evidence="2">
    <location>
        <begin position="51"/>
        <end position="71"/>
    </location>
</feature>
<feature type="transmembrane region" description="Helical" evidence="2">
    <location>
        <begin position="372"/>
        <end position="392"/>
    </location>
</feature>
<keyword evidence="2" id="KW-1133">Transmembrane helix</keyword>
<protein>
    <submittedName>
        <fullName evidence="3">Major facilitator superfamily sugar transporter</fullName>
    </submittedName>
</protein>
<comment type="caution">
    <text evidence="3">The sequence shown here is derived from an EMBL/GenBank/DDBJ whole genome shotgun (WGS) entry which is preliminary data.</text>
</comment>
<dbReference type="Gene3D" id="1.20.1250.20">
    <property type="entry name" value="MFS general substrate transporter like domains"/>
    <property type="match status" value="2"/>
</dbReference>
<dbReference type="InterPro" id="IPR036259">
    <property type="entry name" value="MFS_trans_sf"/>
</dbReference>
<feature type="transmembrane region" description="Helical" evidence="2">
    <location>
        <begin position="21"/>
        <end position="39"/>
    </location>
</feature>
<feature type="transmembrane region" description="Helical" evidence="2">
    <location>
        <begin position="271"/>
        <end position="290"/>
    </location>
</feature>
<evidence type="ECO:0000313" key="3">
    <source>
        <dbReference type="EMBL" id="GAD28038.1"/>
    </source>
</evidence>
<evidence type="ECO:0000256" key="1">
    <source>
        <dbReference type="ARBA" id="ARBA00009617"/>
    </source>
</evidence>
<dbReference type="RefSeq" id="WP_035730518.1">
    <property type="nucleotide sequence ID" value="NZ_BASM01000041.1"/>
</dbReference>
<feature type="transmembrane region" description="Helical" evidence="2">
    <location>
        <begin position="302"/>
        <end position="322"/>
    </location>
</feature>
<dbReference type="EMBL" id="BASM01000041">
    <property type="protein sequence ID" value="GAD28038.1"/>
    <property type="molecule type" value="Genomic_DNA"/>
</dbReference>
<gene>
    <name evidence="3" type="ORF">NBRC3257_3037</name>
</gene>
<feature type="transmembrane region" description="Helical" evidence="2">
    <location>
        <begin position="83"/>
        <end position="103"/>
    </location>
</feature>
<dbReference type="Pfam" id="PF13347">
    <property type="entry name" value="MFS_2"/>
    <property type="match status" value="1"/>
</dbReference>
<evidence type="ECO:0000256" key="2">
    <source>
        <dbReference type="SAM" id="Phobius"/>
    </source>
</evidence>
<feature type="transmembrane region" description="Helical" evidence="2">
    <location>
        <begin position="328"/>
        <end position="351"/>
    </location>
</feature>
<sequence length="446" mass="48764">MTDVSNAISTREKMVYGLGDLSSNLMWGLTSAYIMFYYTDIYGLKASSVGWILLIARIFDAFCDPVVGWFVDRQGGWVIPRLIRSLAVPLGMANIFCFLPLPFSPHGKILWAALSYIVFGAIYSCINTPYGALAPMMTVVSRDRVELNSFRMMGCQVGQFCIAALTIPAITWLGGGSSAAHRQKGMVLFVLLLSSAGVLLWRKVGTTCQARYPTEPVRNNIFFLLKILCRNRLWILCNVMVFQQFIVIAAVYGFVLYYVKCVLGGTDAWGGMALTLATVCSFLGAMLCPFSSRCFGVMKTAMIATLLQIAAYGAIFVSGGWIPSFVPAFSVLAFAQGLMSPLAYVFLATAIEDGSSRSSLKSTGLAYSINTLVSKVSMGVSGFVLALCLSYGHYDSSLLLCGEDTKYWINVGFVFFPISALLVQYIILNIWNSSRANEYSANKISS</sequence>
<feature type="transmembrane region" description="Helical" evidence="2">
    <location>
        <begin position="407"/>
        <end position="428"/>
    </location>
</feature>
<accession>A0ABQ0J298</accession>
<dbReference type="SUPFAM" id="SSF103473">
    <property type="entry name" value="MFS general substrate transporter"/>
    <property type="match status" value="1"/>
</dbReference>
<dbReference type="PANTHER" id="PTHR11328:SF24">
    <property type="entry name" value="MAJOR FACILITATOR SUPERFAMILY (MFS) PROFILE DOMAIN-CONTAINING PROTEIN"/>
    <property type="match status" value="1"/>
</dbReference>
<keyword evidence="3" id="KW-0762">Sugar transport</keyword>
<evidence type="ECO:0000313" key="4">
    <source>
        <dbReference type="Proteomes" id="UP000018209"/>
    </source>
</evidence>
<dbReference type="PANTHER" id="PTHR11328">
    <property type="entry name" value="MAJOR FACILITATOR SUPERFAMILY DOMAIN-CONTAINING PROTEIN"/>
    <property type="match status" value="1"/>
</dbReference>
<dbReference type="InterPro" id="IPR039672">
    <property type="entry name" value="MFS_2"/>
</dbReference>
<feature type="transmembrane region" description="Helical" evidence="2">
    <location>
        <begin position="109"/>
        <end position="133"/>
    </location>
</feature>
<comment type="similarity">
    <text evidence="1">Belongs to the sodium:galactoside symporter (TC 2.A.2) family.</text>
</comment>
<keyword evidence="2" id="KW-0472">Membrane</keyword>
<reference evidence="3 4" key="1">
    <citation type="submission" date="2013-08" db="EMBL/GenBank/DDBJ databases">
        <title>Gluconobacter thailandicus NBRC 3257 whole genome sequence.</title>
        <authorList>
            <person name="Matsutani M."/>
            <person name="Yakushi T."/>
            <person name="Matsushita K."/>
        </authorList>
    </citation>
    <scope>NUCLEOTIDE SEQUENCE [LARGE SCALE GENOMIC DNA]</scope>
    <source>
        <strain evidence="3 4">NBRC 3257</strain>
    </source>
</reference>
<feature type="transmembrane region" description="Helical" evidence="2">
    <location>
        <begin position="233"/>
        <end position="259"/>
    </location>
</feature>
<name>A0ABQ0J298_GLUTH</name>
<keyword evidence="2" id="KW-0812">Transmembrane</keyword>
<feature type="transmembrane region" description="Helical" evidence="2">
    <location>
        <begin position="154"/>
        <end position="173"/>
    </location>
</feature>
<feature type="transmembrane region" description="Helical" evidence="2">
    <location>
        <begin position="185"/>
        <end position="201"/>
    </location>
</feature>